<dbReference type="EMBL" id="SUME01000011">
    <property type="protein sequence ID" value="TJZ51433.1"/>
    <property type="molecule type" value="Genomic_DNA"/>
</dbReference>
<proteinExistence type="predicted"/>
<organism evidence="1 2">
    <name type="scientific">Sphingobacterium olei</name>
    <dbReference type="NCBI Taxonomy" id="2571155"/>
    <lineage>
        <taxon>Bacteria</taxon>
        <taxon>Pseudomonadati</taxon>
        <taxon>Bacteroidota</taxon>
        <taxon>Sphingobacteriia</taxon>
        <taxon>Sphingobacteriales</taxon>
        <taxon>Sphingobacteriaceae</taxon>
        <taxon>Sphingobacterium</taxon>
    </lineage>
</organism>
<protein>
    <submittedName>
        <fullName evidence="1">Uncharacterized protein</fullName>
    </submittedName>
</protein>
<dbReference type="AlphaFoldDB" id="A0A4U0NCF5"/>
<dbReference type="OrthoDB" id="708126at2"/>
<gene>
    <name evidence="1" type="ORF">FAZ15_20150</name>
</gene>
<name>A0A4U0NCF5_9SPHI</name>
<dbReference type="Proteomes" id="UP000306808">
    <property type="component" value="Unassembled WGS sequence"/>
</dbReference>
<reference evidence="1 2" key="1">
    <citation type="submission" date="2019-04" db="EMBL/GenBank/DDBJ databases">
        <title>Sphingobacterium olei sp. nov., isolated from oil-contaminated soil.</title>
        <authorList>
            <person name="Liu B."/>
        </authorList>
    </citation>
    <scope>NUCLEOTIDE SEQUENCE [LARGE SCALE GENOMIC DNA]</scope>
    <source>
        <strain evidence="1 2">HAL-9</strain>
    </source>
</reference>
<accession>A0A4U0NCF5</accession>
<sequence length="160" mass="19119">MKRGTDYIKPTSTIERLMEYNQAFSDVKHPDFEHNYERVVYQNEAYRTGDHRVYTKYLQQTYPERIDEEIKKLTHCSSQINAMNKEEAMHFVEENQIVLFQSDIYILDEDAILSAFIAAPQYVDHFDMYESWGNLINCFVLPDILFQEKREIFLINTVVQ</sequence>
<evidence type="ECO:0000313" key="2">
    <source>
        <dbReference type="Proteomes" id="UP000306808"/>
    </source>
</evidence>
<evidence type="ECO:0000313" key="1">
    <source>
        <dbReference type="EMBL" id="TJZ51433.1"/>
    </source>
</evidence>
<keyword evidence="2" id="KW-1185">Reference proteome</keyword>
<comment type="caution">
    <text evidence="1">The sequence shown here is derived from an EMBL/GenBank/DDBJ whole genome shotgun (WGS) entry which is preliminary data.</text>
</comment>
<dbReference type="RefSeq" id="WP_136903174.1">
    <property type="nucleotide sequence ID" value="NZ_SUME01000011.1"/>
</dbReference>